<protein>
    <submittedName>
        <fullName evidence="1">Uncharacterized protein</fullName>
    </submittedName>
</protein>
<reference evidence="1" key="1">
    <citation type="submission" date="2024-05" db="EMBL/GenBank/DDBJ databases">
        <title>Whole genome shotgun sequence of Streptomyces hygroscopicus NBRC 113678.</title>
        <authorList>
            <person name="Komaki H."/>
            <person name="Tamura T."/>
        </authorList>
    </citation>
    <scope>NUCLEOTIDE SEQUENCE</scope>
    <source>
        <strain evidence="1">N11-34</strain>
    </source>
</reference>
<proteinExistence type="predicted"/>
<evidence type="ECO:0000313" key="2">
    <source>
        <dbReference type="Proteomes" id="UP001054854"/>
    </source>
</evidence>
<comment type="caution">
    <text evidence="1">The sequence shown here is derived from an EMBL/GenBank/DDBJ whole genome shotgun (WGS) entry which is preliminary data.</text>
</comment>
<gene>
    <name evidence="1" type="ORF">TPA0910_29520</name>
</gene>
<sequence length="139" mass="15608">MPRSQSTKIAHADHEELKLTPIQVEALCLLAAHQDRYDSPVDSTTLEWYFGKGVEEHSDESWVHEVVKGGFVQNIAHAISRLHQHRLVDVDFKGYAITSTGLDALGKHAKELQTDVDTLKKPAVSRVTRNTRRLDSPLT</sequence>
<dbReference type="EMBL" id="BNEK01000003">
    <property type="protein sequence ID" value="GHJ28519.1"/>
    <property type="molecule type" value="Genomic_DNA"/>
</dbReference>
<name>A0ABQ3TYR3_STRHY</name>
<keyword evidence="2" id="KW-1185">Reference proteome</keyword>
<dbReference type="Proteomes" id="UP001054854">
    <property type="component" value="Unassembled WGS sequence"/>
</dbReference>
<accession>A0ABQ3TYR3</accession>
<organism evidence="1 2">
    <name type="scientific">Streptomyces hygroscopicus</name>
    <dbReference type="NCBI Taxonomy" id="1912"/>
    <lineage>
        <taxon>Bacteria</taxon>
        <taxon>Bacillati</taxon>
        <taxon>Actinomycetota</taxon>
        <taxon>Actinomycetes</taxon>
        <taxon>Kitasatosporales</taxon>
        <taxon>Streptomycetaceae</taxon>
        <taxon>Streptomyces</taxon>
        <taxon>Streptomyces violaceusniger group</taxon>
    </lineage>
</organism>
<evidence type="ECO:0000313" key="1">
    <source>
        <dbReference type="EMBL" id="GHJ28519.1"/>
    </source>
</evidence>